<proteinExistence type="predicted"/>
<dbReference type="EMBL" id="JARJCM010000523">
    <property type="protein sequence ID" value="KAJ7016346.1"/>
    <property type="molecule type" value="Genomic_DNA"/>
</dbReference>
<name>A0AAD6RXI9_9AGAR</name>
<evidence type="ECO:0000313" key="1">
    <source>
        <dbReference type="EMBL" id="KAJ7016346.1"/>
    </source>
</evidence>
<reference evidence="1" key="1">
    <citation type="submission" date="2023-03" db="EMBL/GenBank/DDBJ databases">
        <title>Massive genome expansion in bonnet fungi (Mycena s.s.) driven by repeated elements and novel gene families across ecological guilds.</title>
        <authorList>
            <consortium name="Lawrence Berkeley National Laboratory"/>
            <person name="Harder C.B."/>
            <person name="Miyauchi S."/>
            <person name="Viragh M."/>
            <person name="Kuo A."/>
            <person name="Thoen E."/>
            <person name="Andreopoulos B."/>
            <person name="Lu D."/>
            <person name="Skrede I."/>
            <person name="Drula E."/>
            <person name="Henrissat B."/>
            <person name="Morin E."/>
            <person name="Kohler A."/>
            <person name="Barry K."/>
            <person name="LaButti K."/>
            <person name="Morin E."/>
            <person name="Salamov A."/>
            <person name="Lipzen A."/>
            <person name="Mereny Z."/>
            <person name="Hegedus B."/>
            <person name="Baldrian P."/>
            <person name="Stursova M."/>
            <person name="Weitz H."/>
            <person name="Taylor A."/>
            <person name="Grigoriev I.V."/>
            <person name="Nagy L.G."/>
            <person name="Martin F."/>
            <person name="Kauserud H."/>
        </authorList>
    </citation>
    <scope>NUCLEOTIDE SEQUENCE</scope>
    <source>
        <strain evidence="1">CBHHK200</strain>
    </source>
</reference>
<sequence>MDQQRGRRQFAADVGQEGLEGVRKKRGKYLGQPENKWLAVTQLYSGPGVPERDRPPILPTYVPPTSAGGVTSFGFDDYPEVSASASAGSAWGPNDQITRE</sequence>
<comment type="caution">
    <text evidence="1">The sequence shown here is derived from an EMBL/GenBank/DDBJ whole genome shotgun (WGS) entry which is preliminary data.</text>
</comment>
<accession>A0AAD6RXI9</accession>
<organism evidence="1 2">
    <name type="scientific">Mycena alexandri</name>
    <dbReference type="NCBI Taxonomy" id="1745969"/>
    <lineage>
        <taxon>Eukaryota</taxon>
        <taxon>Fungi</taxon>
        <taxon>Dikarya</taxon>
        <taxon>Basidiomycota</taxon>
        <taxon>Agaricomycotina</taxon>
        <taxon>Agaricomycetes</taxon>
        <taxon>Agaricomycetidae</taxon>
        <taxon>Agaricales</taxon>
        <taxon>Marasmiineae</taxon>
        <taxon>Mycenaceae</taxon>
        <taxon>Mycena</taxon>
    </lineage>
</organism>
<protein>
    <submittedName>
        <fullName evidence="1">Uncharacterized protein</fullName>
    </submittedName>
</protein>
<dbReference type="AlphaFoldDB" id="A0AAD6RXI9"/>
<keyword evidence="2" id="KW-1185">Reference proteome</keyword>
<dbReference type="Proteomes" id="UP001218188">
    <property type="component" value="Unassembled WGS sequence"/>
</dbReference>
<gene>
    <name evidence="1" type="ORF">C8F04DRAFT_1202453</name>
</gene>
<evidence type="ECO:0000313" key="2">
    <source>
        <dbReference type="Proteomes" id="UP001218188"/>
    </source>
</evidence>